<reference evidence="1 2" key="1">
    <citation type="submission" date="2018-06" db="EMBL/GenBank/DDBJ databases">
        <title>Genomic Encyclopedia of Type Strains, Phase I: the one thousand microbial genomes (KMG-I) project.</title>
        <authorList>
            <person name="Kyrpides N."/>
        </authorList>
    </citation>
    <scope>NUCLEOTIDE SEQUENCE [LARGE SCALE GENOMIC DNA]</scope>
    <source>
        <strain evidence="1 2">DSM 19573</strain>
    </source>
</reference>
<name>A0A318XVN4_9FIRM</name>
<dbReference type="Proteomes" id="UP000248132">
    <property type="component" value="Unassembled WGS sequence"/>
</dbReference>
<sequence length="168" mass="19350">MKYDFDIIITEIKGGKYNIIGTGSSRTVYDLNDGFAVKIARDIRGTLQNESERKAYQSHRSELLAEVVAVSEDNRCLVMPKAKRIKNLSVIYNYYNKRSIKSLFMHDKLIIGDIKNNGLSSKDLSRASNWGLIDNVPLIIDYGLTHSIYKRYYGPNKLFKRFKPIQYS</sequence>
<protein>
    <recommendedName>
        <fullName evidence="3">Serine/threonine protein kinase</fullName>
    </recommendedName>
</protein>
<comment type="caution">
    <text evidence="1">The sequence shown here is derived from an EMBL/GenBank/DDBJ whole genome shotgun (WGS) entry which is preliminary data.</text>
</comment>
<proteinExistence type="predicted"/>
<keyword evidence="2" id="KW-1185">Reference proteome</keyword>
<dbReference type="RefSeq" id="WP_110462697.1">
    <property type="nucleotide sequence ID" value="NZ_QKMR01000016.1"/>
</dbReference>
<evidence type="ECO:0000313" key="2">
    <source>
        <dbReference type="Proteomes" id="UP000248132"/>
    </source>
</evidence>
<evidence type="ECO:0008006" key="3">
    <source>
        <dbReference type="Google" id="ProtNLM"/>
    </source>
</evidence>
<dbReference type="OrthoDB" id="1739422at2"/>
<dbReference type="EMBL" id="QKMR01000016">
    <property type="protein sequence ID" value="PYG86877.1"/>
    <property type="molecule type" value="Genomic_DNA"/>
</dbReference>
<organism evidence="1 2">
    <name type="scientific">Ruminiclostridium sufflavum DSM 19573</name>
    <dbReference type="NCBI Taxonomy" id="1121337"/>
    <lineage>
        <taxon>Bacteria</taxon>
        <taxon>Bacillati</taxon>
        <taxon>Bacillota</taxon>
        <taxon>Clostridia</taxon>
        <taxon>Eubacteriales</taxon>
        <taxon>Oscillospiraceae</taxon>
        <taxon>Ruminiclostridium</taxon>
    </lineage>
</organism>
<evidence type="ECO:0000313" key="1">
    <source>
        <dbReference type="EMBL" id="PYG86877.1"/>
    </source>
</evidence>
<gene>
    <name evidence="1" type="ORF">LY28_02700</name>
</gene>
<accession>A0A318XVN4</accession>
<dbReference type="AlphaFoldDB" id="A0A318XVN4"/>